<evidence type="ECO:0000256" key="1">
    <source>
        <dbReference type="SAM" id="Phobius"/>
    </source>
</evidence>
<feature type="transmembrane region" description="Helical" evidence="1">
    <location>
        <begin position="435"/>
        <end position="453"/>
    </location>
</feature>
<keyword evidence="1" id="KW-0472">Membrane</keyword>
<feature type="transmembrane region" description="Helical" evidence="1">
    <location>
        <begin position="285"/>
        <end position="307"/>
    </location>
</feature>
<reference evidence="2 3" key="1">
    <citation type="journal article" date="2016" name="Front. Microbiol.">
        <title>Genomic Resource of Rice Seed Associated Bacteria.</title>
        <authorList>
            <person name="Midha S."/>
            <person name="Bansal K."/>
            <person name="Sharma S."/>
            <person name="Kumar N."/>
            <person name="Patil P.P."/>
            <person name="Chaudhry V."/>
            <person name="Patil P.B."/>
        </authorList>
    </citation>
    <scope>NUCLEOTIDE SEQUENCE [LARGE SCALE GENOMIC DNA]</scope>
    <source>
        <strain evidence="2 3">NS263</strain>
    </source>
</reference>
<evidence type="ECO:0000313" key="2">
    <source>
        <dbReference type="EMBL" id="KTR39801.1"/>
    </source>
</evidence>
<dbReference type="Proteomes" id="UP000078335">
    <property type="component" value="Unassembled WGS sequence"/>
</dbReference>
<dbReference type="RefSeq" id="WP_058729018.1">
    <property type="nucleotide sequence ID" value="NZ_LDRB01000042.1"/>
</dbReference>
<evidence type="ECO:0008006" key="4">
    <source>
        <dbReference type="Google" id="ProtNLM"/>
    </source>
</evidence>
<name>A0ABR5S5V0_9MICO</name>
<feature type="transmembrane region" description="Helical" evidence="1">
    <location>
        <begin position="460"/>
        <end position="481"/>
    </location>
</feature>
<feature type="transmembrane region" description="Helical" evidence="1">
    <location>
        <begin position="199"/>
        <end position="216"/>
    </location>
</feature>
<keyword evidence="3" id="KW-1185">Reference proteome</keyword>
<feature type="transmembrane region" description="Helical" evidence="1">
    <location>
        <begin position="340"/>
        <end position="358"/>
    </location>
</feature>
<keyword evidence="1" id="KW-0812">Transmembrane</keyword>
<gene>
    <name evidence="2" type="ORF">NS263_09405</name>
</gene>
<organism evidence="2 3">
    <name type="scientific">Curtobacterium oceanosedimentum</name>
    <dbReference type="NCBI Taxonomy" id="465820"/>
    <lineage>
        <taxon>Bacteria</taxon>
        <taxon>Bacillati</taxon>
        <taxon>Actinomycetota</taxon>
        <taxon>Actinomycetes</taxon>
        <taxon>Micrococcales</taxon>
        <taxon>Microbacteriaceae</taxon>
        <taxon>Curtobacterium</taxon>
    </lineage>
</organism>
<feature type="transmembrane region" description="Helical" evidence="1">
    <location>
        <begin position="396"/>
        <end position="420"/>
    </location>
</feature>
<evidence type="ECO:0000313" key="3">
    <source>
        <dbReference type="Proteomes" id="UP000078335"/>
    </source>
</evidence>
<accession>A0ABR5S5V0</accession>
<dbReference type="InterPro" id="IPR018674">
    <property type="entry name" value="DUF2142_membrane"/>
</dbReference>
<feature type="transmembrane region" description="Helical" evidence="1">
    <location>
        <begin position="222"/>
        <end position="240"/>
    </location>
</feature>
<dbReference type="EMBL" id="LDRB01000042">
    <property type="protein sequence ID" value="KTR39801.1"/>
    <property type="molecule type" value="Genomic_DNA"/>
</dbReference>
<feature type="transmembrane region" description="Helical" evidence="1">
    <location>
        <begin position="252"/>
        <end position="279"/>
    </location>
</feature>
<keyword evidence="1" id="KW-1133">Transmembrane helix</keyword>
<proteinExistence type="predicted"/>
<comment type="caution">
    <text evidence="2">The sequence shown here is derived from an EMBL/GenBank/DDBJ whole genome shotgun (WGS) entry which is preliminary data.</text>
</comment>
<sequence>MTAAPSSESTARRSFRSVVRRLATYPVVASVLLAASVGAYVAAVPAGFGLDEAHHIDRAWQVSRGVLEPETLTPHLQYGGQVPTALVDYVEELGGASNAGRESGRPLWERDDLALAPDAAELGRARLSAGSPTTTLDFTNAGAASFVAYAAPALGMRLATAADLDVHGVLSAAKIANGALFVAMLACAFVVARRSPYRWLLLVVALLPETVFQASIVTADTFTNASALLFVAGVLALRGAQRPAWLTVAATTAAGLGMVAAKPTSLLLAGLLLTVPFAATGGRRLVGWGVRLGGPALIALGAAFFTARTSGIADGIRGQVVGWPSIDRHLQLDGLLEQPFRVVGVLARTVVTFGSSWVEGAIGLLGSNSVFLPEPFVTAVLVLLVLAALRGPRARGAGAVFVLSALAGVAAVIVALYLTFNPVGAPIASGVQGRYWIPLLVPLLAGAGMLLPVRVRMSDRVAAVTFTAVPALVLVVALVVWRLTLS</sequence>
<dbReference type="Pfam" id="PF09913">
    <property type="entry name" value="DUF2142"/>
    <property type="match status" value="1"/>
</dbReference>
<feature type="transmembrane region" description="Helical" evidence="1">
    <location>
        <begin position="22"/>
        <end position="43"/>
    </location>
</feature>
<feature type="transmembrane region" description="Helical" evidence="1">
    <location>
        <begin position="370"/>
        <end position="389"/>
    </location>
</feature>
<protein>
    <recommendedName>
        <fullName evidence="4">DUF2142 domain-containing protein</fullName>
    </recommendedName>
</protein>
<feature type="transmembrane region" description="Helical" evidence="1">
    <location>
        <begin position="175"/>
        <end position="192"/>
    </location>
</feature>